<organism evidence="3 4">
    <name type="scientific">Alcaligenes xylosoxydans xylosoxydans</name>
    <name type="common">Achromobacter xylosoxidans</name>
    <dbReference type="NCBI Taxonomy" id="85698"/>
    <lineage>
        <taxon>Bacteria</taxon>
        <taxon>Pseudomonadati</taxon>
        <taxon>Pseudomonadota</taxon>
        <taxon>Betaproteobacteria</taxon>
        <taxon>Burkholderiales</taxon>
        <taxon>Alcaligenaceae</taxon>
        <taxon>Achromobacter</taxon>
    </lineage>
</organism>
<dbReference type="Pfam" id="PF00892">
    <property type="entry name" value="EamA"/>
    <property type="match status" value="1"/>
</dbReference>
<protein>
    <recommendedName>
        <fullName evidence="2">EamA domain-containing protein</fullName>
    </recommendedName>
</protein>
<feature type="transmembrane region" description="Helical" evidence="1">
    <location>
        <begin position="143"/>
        <end position="162"/>
    </location>
</feature>
<proteinExistence type="predicted"/>
<feature type="transmembrane region" description="Helical" evidence="1">
    <location>
        <begin position="30"/>
        <end position="53"/>
    </location>
</feature>
<dbReference type="Gene3D" id="1.10.3730.20">
    <property type="match status" value="2"/>
</dbReference>
<keyword evidence="1" id="KW-0472">Membrane</keyword>
<dbReference type="AlphaFoldDB" id="A0A1R1JWU7"/>
<dbReference type="SUPFAM" id="SSF103481">
    <property type="entry name" value="Multidrug resistance efflux transporter EmrE"/>
    <property type="match status" value="2"/>
</dbReference>
<accession>A0A1R1JWU7</accession>
<feature type="transmembrane region" description="Helical" evidence="1">
    <location>
        <begin position="257"/>
        <end position="274"/>
    </location>
</feature>
<keyword evidence="1" id="KW-0812">Transmembrane</keyword>
<dbReference type="RefSeq" id="WP_076410261.1">
    <property type="nucleotide sequence ID" value="NZ_AP028040.1"/>
</dbReference>
<dbReference type="InterPro" id="IPR000620">
    <property type="entry name" value="EamA_dom"/>
</dbReference>
<feature type="transmembrane region" description="Helical" evidence="1">
    <location>
        <begin position="114"/>
        <end position="131"/>
    </location>
</feature>
<evidence type="ECO:0000256" key="1">
    <source>
        <dbReference type="SAM" id="Phobius"/>
    </source>
</evidence>
<dbReference type="InterPro" id="IPR037185">
    <property type="entry name" value="EmrE-like"/>
</dbReference>
<evidence type="ECO:0000313" key="3">
    <source>
        <dbReference type="EMBL" id="OMG90615.1"/>
    </source>
</evidence>
<feature type="transmembrane region" description="Helical" evidence="1">
    <location>
        <begin position="6"/>
        <end position="23"/>
    </location>
</feature>
<dbReference type="EMBL" id="MJMN01000006">
    <property type="protein sequence ID" value="OMG90615.1"/>
    <property type="molecule type" value="Genomic_DNA"/>
</dbReference>
<feature type="transmembrane region" description="Helical" evidence="1">
    <location>
        <begin position="168"/>
        <end position="188"/>
    </location>
</feature>
<keyword evidence="1" id="KW-1133">Transmembrane helix</keyword>
<feature type="transmembrane region" description="Helical" evidence="1">
    <location>
        <begin position="227"/>
        <end position="250"/>
    </location>
</feature>
<evidence type="ECO:0000259" key="2">
    <source>
        <dbReference type="Pfam" id="PF00892"/>
    </source>
</evidence>
<comment type="caution">
    <text evidence="3">The sequence shown here is derived from an EMBL/GenBank/DDBJ whole genome shotgun (WGS) entry which is preliminary data.</text>
</comment>
<reference evidence="3 4" key="1">
    <citation type="submission" date="2016-09" db="EMBL/GenBank/DDBJ databases">
        <title>Phylogenomics of Achromobacter.</title>
        <authorList>
            <person name="Jeukens J."/>
            <person name="Freschi L."/>
            <person name="Vincent A.T."/>
            <person name="Emond-Rheault J.-G."/>
            <person name="Kukavica-Ibrulj I."/>
            <person name="Charette S.J."/>
            <person name="Levesque R.C."/>
        </authorList>
    </citation>
    <scope>NUCLEOTIDE SEQUENCE [LARGE SCALE GENOMIC DNA]</scope>
    <source>
        <strain evidence="3 4">AUS488</strain>
    </source>
</reference>
<sequence>MGPALALASAILYGIIDFAGGKLSRRVDGFSLALPVQMAGFISMWALALLMAGQPGIRSLAWGALSGIGSGIAIMFLYRAMGLGQISLVVPLTAVVGAALPTALGLVLGERPGPLALTGLVAILPAIWLITQQGTSFAMAMTGGRAAVIAGCGVALQYSAIAQADAAAGLWPMAANRMSSILVILAGARMARVPVWPGRRYVGSAAWLGIVAAISLALYQVATRHSLVSIAVPLASLYPVVPVVLGVTLLHERLSRLQWLGVATATLGIVLVVSDGH</sequence>
<feature type="domain" description="EamA" evidence="2">
    <location>
        <begin position="171"/>
        <end position="273"/>
    </location>
</feature>
<dbReference type="OrthoDB" id="7375968at2"/>
<dbReference type="GO" id="GO:0016020">
    <property type="term" value="C:membrane"/>
    <property type="evidence" value="ECO:0007669"/>
    <property type="project" value="InterPro"/>
</dbReference>
<evidence type="ECO:0000313" key="4">
    <source>
        <dbReference type="Proteomes" id="UP000187251"/>
    </source>
</evidence>
<gene>
    <name evidence="3" type="ORF">BIZ92_21460</name>
</gene>
<feature type="transmembrane region" description="Helical" evidence="1">
    <location>
        <begin position="59"/>
        <end position="81"/>
    </location>
</feature>
<feature type="transmembrane region" description="Helical" evidence="1">
    <location>
        <begin position="200"/>
        <end position="221"/>
    </location>
</feature>
<name>A0A1R1JWU7_ALCXX</name>
<feature type="transmembrane region" description="Helical" evidence="1">
    <location>
        <begin position="88"/>
        <end position="108"/>
    </location>
</feature>
<dbReference type="Proteomes" id="UP000187251">
    <property type="component" value="Unassembled WGS sequence"/>
</dbReference>